<evidence type="ECO:0000256" key="3">
    <source>
        <dbReference type="PROSITE-ProRule" id="PRU00169"/>
    </source>
</evidence>
<dbReference type="AlphaFoldDB" id="A0A1L3EW59"/>
<reference evidence="6" key="1">
    <citation type="submission" date="2016-09" db="EMBL/GenBank/DDBJ databases">
        <authorList>
            <person name="Lysoe E."/>
        </authorList>
    </citation>
    <scope>NUCLEOTIDE SEQUENCE [LARGE SCALE GENOMIC DNA]</scope>
    <source>
        <strain evidence="6">LJ96T</strain>
    </source>
</reference>
<evidence type="ECO:0000313" key="6">
    <source>
        <dbReference type="Proteomes" id="UP000182987"/>
    </source>
</evidence>
<dbReference type="GO" id="GO:0004672">
    <property type="term" value="F:protein kinase activity"/>
    <property type="evidence" value="ECO:0007669"/>
    <property type="project" value="UniProtKB-ARBA"/>
</dbReference>
<dbReference type="STRING" id="1440763.BJI69_16175"/>
<dbReference type="SUPFAM" id="SSF52172">
    <property type="entry name" value="CheY-like"/>
    <property type="match status" value="1"/>
</dbReference>
<evidence type="ECO:0000256" key="1">
    <source>
        <dbReference type="ARBA" id="ARBA00022553"/>
    </source>
</evidence>
<dbReference type="GO" id="GO:0000160">
    <property type="term" value="P:phosphorelay signal transduction system"/>
    <property type="evidence" value="ECO:0007669"/>
    <property type="project" value="UniProtKB-KW"/>
</dbReference>
<dbReference type="InterPro" id="IPR036641">
    <property type="entry name" value="HPT_dom_sf"/>
</dbReference>
<dbReference type="CDD" id="cd17546">
    <property type="entry name" value="REC_hyHK_CKI1_RcsC-like"/>
    <property type="match status" value="1"/>
</dbReference>
<dbReference type="Proteomes" id="UP000182987">
    <property type="component" value="Chromosome"/>
</dbReference>
<dbReference type="KEGG" id="lrz:BJI69_16175"/>
<dbReference type="EMBL" id="CP017480">
    <property type="protein sequence ID" value="APG05283.1"/>
    <property type="molecule type" value="Genomic_DNA"/>
</dbReference>
<dbReference type="PANTHER" id="PTHR44591">
    <property type="entry name" value="STRESS RESPONSE REGULATOR PROTEIN 1"/>
    <property type="match status" value="1"/>
</dbReference>
<evidence type="ECO:0000313" key="5">
    <source>
        <dbReference type="EMBL" id="APG05283.1"/>
    </source>
</evidence>
<protein>
    <recommendedName>
        <fullName evidence="4">Response regulatory domain-containing protein</fullName>
    </recommendedName>
</protein>
<keyword evidence="6" id="KW-1185">Reference proteome</keyword>
<dbReference type="Pfam" id="PF01627">
    <property type="entry name" value="Hpt"/>
    <property type="match status" value="1"/>
</dbReference>
<organism evidence="5 6">
    <name type="scientific">Luteibacter rhizovicinus DSM 16549</name>
    <dbReference type="NCBI Taxonomy" id="1440763"/>
    <lineage>
        <taxon>Bacteria</taxon>
        <taxon>Pseudomonadati</taxon>
        <taxon>Pseudomonadota</taxon>
        <taxon>Gammaproteobacteria</taxon>
        <taxon>Lysobacterales</taxon>
        <taxon>Rhodanobacteraceae</taxon>
        <taxon>Luteibacter</taxon>
    </lineage>
</organism>
<evidence type="ECO:0000256" key="2">
    <source>
        <dbReference type="ARBA" id="ARBA00023012"/>
    </source>
</evidence>
<dbReference type="InterPro" id="IPR050595">
    <property type="entry name" value="Bact_response_regulator"/>
</dbReference>
<dbReference type="InterPro" id="IPR001789">
    <property type="entry name" value="Sig_transdc_resp-reg_receiver"/>
</dbReference>
<dbReference type="Gene3D" id="1.20.120.160">
    <property type="entry name" value="HPT domain"/>
    <property type="match status" value="1"/>
</dbReference>
<dbReference type="SMART" id="SM00448">
    <property type="entry name" value="REC"/>
    <property type="match status" value="1"/>
</dbReference>
<feature type="modified residue" description="4-aspartylphosphate" evidence="3">
    <location>
        <position position="57"/>
    </location>
</feature>
<keyword evidence="2" id="KW-0902">Two-component regulatory system</keyword>
<evidence type="ECO:0000259" key="4">
    <source>
        <dbReference type="PROSITE" id="PS50110"/>
    </source>
</evidence>
<name>A0A1L3EW59_9GAMM</name>
<keyword evidence="1 3" id="KW-0597">Phosphoprotein</keyword>
<dbReference type="Pfam" id="PF00072">
    <property type="entry name" value="Response_reg"/>
    <property type="match status" value="1"/>
</dbReference>
<dbReference type="InterPro" id="IPR008207">
    <property type="entry name" value="Sig_transdc_His_kin_Hpt_dom"/>
</dbReference>
<dbReference type="PROSITE" id="PS50110">
    <property type="entry name" value="RESPONSE_REGULATORY"/>
    <property type="match status" value="1"/>
</dbReference>
<sequence length="234" mass="24996">MPDRHFFQILVADDDPSTRAFLRGALAAMGYVVTLVEDGAQALSLARTTRFDAILLDCRMPSGGAVDVLVALHADPDAASRHAVAMATSAEVPTTLRQSLIEAGFACVIEKPCGIASLANALTATLGVDRDEHVLDDHEAMLATGDLTTMHALRSLFREELLQLAPELASLANAPATLVDRLHRLRSACGFCGATRLAAQAKALQHHVIETRWASPPALLRFRSELELALTALA</sequence>
<dbReference type="SUPFAM" id="SSF47226">
    <property type="entry name" value="Histidine-containing phosphotransfer domain, HPT domain"/>
    <property type="match status" value="1"/>
</dbReference>
<dbReference type="PANTHER" id="PTHR44591:SF22">
    <property type="entry name" value="CHEY SUBFAMILY"/>
    <property type="match status" value="1"/>
</dbReference>
<feature type="domain" description="Response regulatory" evidence="4">
    <location>
        <begin position="8"/>
        <end position="126"/>
    </location>
</feature>
<dbReference type="InterPro" id="IPR011006">
    <property type="entry name" value="CheY-like_superfamily"/>
</dbReference>
<dbReference type="Gene3D" id="3.40.50.2300">
    <property type="match status" value="1"/>
</dbReference>
<proteinExistence type="predicted"/>
<accession>A0A1L3EW59</accession>
<gene>
    <name evidence="5" type="ORF">BJI69_16175</name>
</gene>
<dbReference type="RefSeq" id="WP_046966797.1">
    <property type="nucleotide sequence ID" value="NZ_CP017480.1"/>
</dbReference>